<evidence type="ECO:0000313" key="3">
    <source>
        <dbReference type="EMBL" id="CAL5988064.1"/>
    </source>
</evidence>
<accession>A0AA86RM54</accession>
<evidence type="ECO:0000313" key="5">
    <source>
        <dbReference type="Proteomes" id="UP001642409"/>
    </source>
</evidence>
<gene>
    <name evidence="3" type="ORF">HINF_LOCUS10188</name>
    <name evidence="1" type="ORF">HINF_LOCUS2831</name>
    <name evidence="2" type="ORF">HINF_LOCUS64751</name>
    <name evidence="4" type="ORF">HINF_LOCUS68721</name>
</gene>
<comment type="caution">
    <text evidence="2">The sequence shown here is derived from an EMBL/GenBank/DDBJ whole genome shotgun (WGS) entry which is preliminary data.</text>
</comment>
<dbReference type="AlphaFoldDB" id="A0AA86RM54"/>
<dbReference type="EMBL" id="CAXDID020000491">
    <property type="protein sequence ID" value="CAL6097047.1"/>
    <property type="molecule type" value="Genomic_DNA"/>
</dbReference>
<proteinExistence type="predicted"/>
<reference evidence="3 5" key="2">
    <citation type="submission" date="2024-07" db="EMBL/GenBank/DDBJ databases">
        <authorList>
            <person name="Akdeniz Z."/>
        </authorList>
    </citation>
    <scope>NUCLEOTIDE SEQUENCE [LARGE SCALE GENOMIC DNA]</scope>
</reference>
<organism evidence="2">
    <name type="scientific">Hexamita inflata</name>
    <dbReference type="NCBI Taxonomy" id="28002"/>
    <lineage>
        <taxon>Eukaryota</taxon>
        <taxon>Metamonada</taxon>
        <taxon>Diplomonadida</taxon>
        <taxon>Hexamitidae</taxon>
        <taxon>Hexamitinae</taxon>
        <taxon>Hexamita</taxon>
    </lineage>
</organism>
<protein>
    <submittedName>
        <fullName evidence="3">Hypothetical_protein</fullName>
    </submittedName>
</protein>
<keyword evidence="5" id="KW-1185">Reference proteome</keyword>
<evidence type="ECO:0000313" key="2">
    <source>
        <dbReference type="EMBL" id="CAI9977106.1"/>
    </source>
</evidence>
<evidence type="ECO:0000313" key="4">
    <source>
        <dbReference type="EMBL" id="CAL6097047.1"/>
    </source>
</evidence>
<dbReference type="EMBL" id="CATOUU010000066">
    <property type="protein sequence ID" value="CAI9915186.1"/>
    <property type="molecule type" value="Genomic_DNA"/>
</dbReference>
<evidence type="ECO:0000313" key="1">
    <source>
        <dbReference type="EMBL" id="CAI9915186.1"/>
    </source>
</evidence>
<dbReference type="EMBL" id="CATOUU010001177">
    <property type="protein sequence ID" value="CAI9977106.1"/>
    <property type="molecule type" value="Genomic_DNA"/>
</dbReference>
<dbReference type="EMBL" id="CAXDID020000022">
    <property type="protein sequence ID" value="CAL5988064.1"/>
    <property type="molecule type" value="Genomic_DNA"/>
</dbReference>
<dbReference type="Proteomes" id="UP001642409">
    <property type="component" value="Unassembled WGS sequence"/>
</dbReference>
<name>A0AA86RM54_9EUKA</name>
<reference evidence="2" key="1">
    <citation type="submission" date="2023-06" db="EMBL/GenBank/DDBJ databases">
        <authorList>
            <person name="Kurt Z."/>
        </authorList>
    </citation>
    <scope>NUCLEOTIDE SEQUENCE</scope>
</reference>
<sequence length="110" mass="12790">MYCVNENEIVLKTHKLRTIAESADESKYESPRVSRCSSQSSFDECDEDNELELVQVTILIKLTNYSLQTVSHDISRVEFHCDVLERNIQRITRNSKLLLTKLELQDEALE</sequence>